<evidence type="ECO:0000256" key="2">
    <source>
        <dbReference type="ARBA" id="ARBA00023136"/>
    </source>
</evidence>
<dbReference type="RefSeq" id="WP_015414929.1">
    <property type="nucleotide sequence ID" value="NC_020409.1"/>
</dbReference>
<dbReference type="InterPro" id="IPR050330">
    <property type="entry name" value="Bact_OuterMem_StrucFunc"/>
</dbReference>
<dbReference type="PANTHER" id="PTHR30329:SF21">
    <property type="entry name" value="LIPOPROTEIN YIAD-RELATED"/>
    <property type="match status" value="1"/>
</dbReference>
<reference evidence="10" key="2">
    <citation type="journal article" date="2013" name="Stand. Genomic Sci.">
        <title>Complete genome sequence of Desulfocapsa sulfexigens, a marine deltaproteobacterium specialized in disproportionating inorganic sulfur compounds.</title>
        <authorList>
            <person name="Finster K.W."/>
            <person name="Kjeldsen K.U."/>
            <person name="Kube M."/>
            <person name="Reinhardt R."/>
            <person name="Mussmann M."/>
            <person name="Amann R."/>
            <person name="Schreiber L."/>
        </authorList>
    </citation>
    <scope>NUCLEOTIDE SEQUENCE [LARGE SCALE GENOMIC DNA]</scope>
    <source>
        <strain evidence="10">DSM 10523 / SB164P1</strain>
    </source>
</reference>
<evidence type="ECO:0000256" key="1">
    <source>
        <dbReference type="ARBA" id="ARBA00004442"/>
    </source>
</evidence>
<keyword evidence="3" id="KW-0998">Cell outer membrane</keyword>
<dbReference type="GO" id="GO:0009279">
    <property type="term" value="C:cell outer membrane"/>
    <property type="evidence" value="ECO:0007669"/>
    <property type="project" value="UniProtKB-SubCell"/>
</dbReference>
<dbReference type="PRINTS" id="PR01021">
    <property type="entry name" value="OMPADOMAIN"/>
</dbReference>
<keyword evidence="2 4" id="KW-0472">Membrane</keyword>
<dbReference type="BioCyc" id="DPIE1322246:BN4_RS08275-MONOMER"/>
<dbReference type="EMBL" id="FO203427">
    <property type="protein sequence ID" value="CCH48885.1"/>
    <property type="molecule type" value="Genomic_DNA"/>
</dbReference>
<dbReference type="InterPro" id="IPR036737">
    <property type="entry name" value="OmpA-like_sf"/>
</dbReference>
<dbReference type="SUPFAM" id="SSF103088">
    <property type="entry name" value="OmpA-like"/>
    <property type="match status" value="1"/>
</dbReference>
<dbReference type="InterPro" id="IPR006690">
    <property type="entry name" value="OMPA-like_CS"/>
</dbReference>
<keyword evidence="6" id="KW-0732">Signal</keyword>
<dbReference type="PATRIC" id="fig|879567.3.peg.1730"/>
<dbReference type="CDD" id="cd07185">
    <property type="entry name" value="OmpA_C-like"/>
    <property type="match status" value="1"/>
</dbReference>
<evidence type="ECO:0000259" key="8">
    <source>
        <dbReference type="PROSITE" id="PS51123"/>
    </source>
</evidence>
<evidence type="ECO:0000256" key="6">
    <source>
        <dbReference type="SAM" id="SignalP"/>
    </source>
</evidence>
<dbReference type="PROSITE" id="PS01068">
    <property type="entry name" value="OMPA_1"/>
    <property type="match status" value="1"/>
</dbReference>
<gene>
    <name evidence="9" type="ordered locus">BN4_11650</name>
</gene>
<dbReference type="eggNOG" id="COG2885">
    <property type="taxonomic scope" value="Bacteria"/>
</dbReference>
<dbReference type="Gene3D" id="3.30.1330.60">
    <property type="entry name" value="OmpA-like domain"/>
    <property type="match status" value="1"/>
</dbReference>
<dbReference type="Gene3D" id="3.40.50.410">
    <property type="entry name" value="von Willebrand factor, type A domain"/>
    <property type="match status" value="1"/>
</dbReference>
<dbReference type="AlphaFoldDB" id="M1WM29"/>
<feature type="domain" description="VWFA" evidence="7">
    <location>
        <begin position="36"/>
        <end position="243"/>
    </location>
</feature>
<keyword evidence="10" id="KW-1185">Reference proteome</keyword>
<dbReference type="SUPFAM" id="SSF53300">
    <property type="entry name" value="vWA-like"/>
    <property type="match status" value="1"/>
</dbReference>
<dbReference type="InterPro" id="IPR036465">
    <property type="entry name" value="vWFA_dom_sf"/>
</dbReference>
<protein>
    <submittedName>
        <fullName evidence="9">OmpA/MotB domain protein</fullName>
    </submittedName>
</protein>
<accession>M1WM29</accession>
<evidence type="ECO:0000259" key="7">
    <source>
        <dbReference type="PROSITE" id="PS50234"/>
    </source>
</evidence>
<evidence type="ECO:0000313" key="9">
    <source>
        <dbReference type="EMBL" id="CCH48885.1"/>
    </source>
</evidence>
<dbReference type="PANTHER" id="PTHR30329">
    <property type="entry name" value="STATOR ELEMENT OF FLAGELLAR MOTOR COMPLEX"/>
    <property type="match status" value="1"/>
</dbReference>
<proteinExistence type="predicted"/>
<dbReference type="eggNOG" id="COG2304">
    <property type="taxonomic scope" value="Bacteria"/>
</dbReference>
<feature type="region of interest" description="Disordered" evidence="5">
    <location>
        <begin position="327"/>
        <end position="350"/>
    </location>
</feature>
<dbReference type="InterPro" id="IPR002035">
    <property type="entry name" value="VWF_A"/>
</dbReference>
<dbReference type="PROSITE" id="PS50234">
    <property type="entry name" value="VWFA"/>
    <property type="match status" value="1"/>
</dbReference>
<evidence type="ECO:0000256" key="3">
    <source>
        <dbReference type="ARBA" id="ARBA00023237"/>
    </source>
</evidence>
<dbReference type="Pfam" id="PF00691">
    <property type="entry name" value="OmpA"/>
    <property type="match status" value="1"/>
</dbReference>
<feature type="signal peptide" evidence="6">
    <location>
        <begin position="1"/>
        <end position="23"/>
    </location>
</feature>
<dbReference type="Proteomes" id="UP000011724">
    <property type="component" value="Chromosome"/>
</dbReference>
<organism evidence="9 10">
    <name type="scientific">Pseudodesulfovibrio piezophilus (strain DSM 21447 / JCM 15486 / C1TLV30)</name>
    <name type="common">Desulfovibrio piezophilus</name>
    <dbReference type="NCBI Taxonomy" id="1322246"/>
    <lineage>
        <taxon>Bacteria</taxon>
        <taxon>Pseudomonadati</taxon>
        <taxon>Thermodesulfobacteriota</taxon>
        <taxon>Desulfovibrionia</taxon>
        <taxon>Desulfovibrionales</taxon>
        <taxon>Desulfovibrionaceae</taxon>
    </lineage>
</organism>
<reference evidence="9 10" key="1">
    <citation type="journal article" date="2013" name="PLoS ONE">
        <title>The first genomic and proteomic characterization of a deep-sea sulfate reducer: insights into the piezophilic lifestyle of Desulfovibrio piezophilus.</title>
        <authorList>
            <person name="Pradel N."/>
            <person name="Ji B."/>
            <person name="Gimenez G."/>
            <person name="Talla E."/>
            <person name="Lenoble P."/>
            <person name="Garel M."/>
            <person name="Tamburini C."/>
            <person name="Fourquet P."/>
            <person name="Lebrun R."/>
            <person name="Bertin P."/>
            <person name="Denis Y."/>
            <person name="Pophillat M."/>
            <person name="Barbe V."/>
            <person name="Ollivier B."/>
            <person name="Dolla A."/>
        </authorList>
    </citation>
    <scope>NUCLEOTIDE SEQUENCE [LARGE SCALE GENOMIC DNA]</scope>
    <source>
        <strain evidence="10">DSM 10523 / SB164P1</strain>
    </source>
</reference>
<sequence length="350" mass="37798">MKHLNKLLLTSFIAMLAVTFALAAPASAKKVKRIDNFIYFLDQSGSMAQKDDATGKLKIDMAVETMQAMTKTVPALDYTSSMFLFAPFEEASQPGVFNKAALMDDVSDVSTDFDIFNRQTAMGNGLMDIDPVISGLSGTTGLIIFTDGDSNLGADPVAQAKALYTKYGNDLCIHVVSFADTNRGKMIIDEIRGLSSCSEVADYNSLMAPGAMDAYAKKVFYAEEAEAPAPAPVPAVSTAKETITFSLNFGFDKDAITDEMIPVLEEAKAILDEDMNAEFEVAGHTDATGPTAYNQSLSERRAASVMTWLENAGVSASRLEAKGYGELSPKYDNGTKEGRKLNRRVEIQTK</sequence>
<feature type="chain" id="PRO_5004018882" evidence="6">
    <location>
        <begin position="24"/>
        <end position="350"/>
    </location>
</feature>
<dbReference type="PROSITE" id="PS51123">
    <property type="entry name" value="OMPA_2"/>
    <property type="match status" value="1"/>
</dbReference>
<dbReference type="OrthoDB" id="9805566at2"/>
<comment type="subcellular location">
    <subcellularLocation>
        <location evidence="1">Cell outer membrane</location>
    </subcellularLocation>
</comment>
<feature type="domain" description="OmpA-like" evidence="8">
    <location>
        <begin position="236"/>
        <end position="350"/>
    </location>
</feature>
<dbReference type="STRING" id="1322246.BN4_11650"/>
<evidence type="ECO:0000256" key="5">
    <source>
        <dbReference type="SAM" id="MobiDB-lite"/>
    </source>
</evidence>
<dbReference type="InterPro" id="IPR006664">
    <property type="entry name" value="OMP_bac"/>
</dbReference>
<dbReference type="HOGENOM" id="CLU_049001_0_0_7"/>
<feature type="compositionally biased region" description="Basic and acidic residues" evidence="5">
    <location>
        <begin position="333"/>
        <end position="350"/>
    </location>
</feature>
<evidence type="ECO:0000256" key="4">
    <source>
        <dbReference type="PROSITE-ProRule" id="PRU00473"/>
    </source>
</evidence>
<dbReference type="KEGG" id="dpi:BN4_11650"/>
<evidence type="ECO:0000313" key="10">
    <source>
        <dbReference type="Proteomes" id="UP000011724"/>
    </source>
</evidence>
<dbReference type="InterPro" id="IPR006665">
    <property type="entry name" value="OmpA-like"/>
</dbReference>
<dbReference type="PRINTS" id="PR01023">
    <property type="entry name" value="NAFLGMOTY"/>
</dbReference>
<name>M1WM29_PSEP2</name>